<dbReference type="AlphaFoldDB" id="A0A835VLN5"/>
<reference evidence="3 4" key="1">
    <citation type="journal article" date="2020" name="Nat. Food">
        <title>A phased Vanilla planifolia genome enables genetic improvement of flavour and production.</title>
        <authorList>
            <person name="Hasing T."/>
            <person name="Tang H."/>
            <person name="Brym M."/>
            <person name="Khazi F."/>
            <person name="Huang T."/>
            <person name="Chambers A.H."/>
        </authorList>
    </citation>
    <scope>NUCLEOTIDE SEQUENCE [LARGE SCALE GENOMIC DNA]</scope>
    <source>
        <tissue evidence="3">Leaf</tissue>
    </source>
</reference>
<name>A0A835VLN5_VANPL</name>
<dbReference type="PANTHER" id="PTHR34064">
    <property type="entry name" value="OS04G0672300 PROTEIN"/>
    <property type="match status" value="1"/>
</dbReference>
<dbReference type="PANTHER" id="PTHR34064:SF3">
    <property type="entry name" value="OS04G0672300 PROTEIN"/>
    <property type="match status" value="1"/>
</dbReference>
<feature type="transmembrane region" description="Helical" evidence="2">
    <location>
        <begin position="126"/>
        <end position="146"/>
    </location>
</feature>
<accession>A0A835VLN5</accession>
<evidence type="ECO:0000313" key="3">
    <source>
        <dbReference type="EMBL" id="KAG0501488.1"/>
    </source>
</evidence>
<feature type="region of interest" description="Disordered" evidence="1">
    <location>
        <begin position="47"/>
        <end position="67"/>
    </location>
</feature>
<gene>
    <name evidence="3" type="ORF">HPP92_001560</name>
</gene>
<dbReference type="Proteomes" id="UP000639772">
    <property type="component" value="Chromosome 1"/>
</dbReference>
<dbReference type="OrthoDB" id="683938at2759"/>
<evidence type="ECO:0000256" key="1">
    <source>
        <dbReference type="SAM" id="MobiDB-lite"/>
    </source>
</evidence>
<comment type="caution">
    <text evidence="3">The sequence shown here is derived from an EMBL/GenBank/DDBJ whole genome shotgun (WGS) entry which is preliminary data.</text>
</comment>
<feature type="region of interest" description="Disordered" evidence="1">
    <location>
        <begin position="1"/>
        <end position="20"/>
    </location>
</feature>
<keyword evidence="2" id="KW-0472">Membrane</keyword>
<keyword evidence="2" id="KW-0812">Transmembrane</keyword>
<evidence type="ECO:0000256" key="2">
    <source>
        <dbReference type="SAM" id="Phobius"/>
    </source>
</evidence>
<organism evidence="3 4">
    <name type="scientific">Vanilla planifolia</name>
    <name type="common">Vanilla</name>
    <dbReference type="NCBI Taxonomy" id="51239"/>
    <lineage>
        <taxon>Eukaryota</taxon>
        <taxon>Viridiplantae</taxon>
        <taxon>Streptophyta</taxon>
        <taxon>Embryophyta</taxon>
        <taxon>Tracheophyta</taxon>
        <taxon>Spermatophyta</taxon>
        <taxon>Magnoliopsida</taxon>
        <taxon>Liliopsida</taxon>
        <taxon>Asparagales</taxon>
        <taxon>Orchidaceae</taxon>
        <taxon>Vanilloideae</taxon>
        <taxon>Vanilleae</taxon>
        <taxon>Vanilla</taxon>
    </lineage>
</organism>
<keyword evidence="2" id="KW-1133">Transmembrane helix</keyword>
<evidence type="ECO:0000313" key="4">
    <source>
        <dbReference type="Proteomes" id="UP000639772"/>
    </source>
</evidence>
<dbReference type="EMBL" id="JADCNM010000001">
    <property type="protein sequence ID" value="KAG0501488.1"/>
    <property type="molecule type" value="Genomic_DNA"/>
</dbReference>
<sequence>MEFKNRDFAPPCNDAGDADLADDNSGSLVLVDGVSVGVLPPIVTLSRKGSHRGGERKASEFSATVVPAASTDGENSDAVVIHVAREGESAALPPATTPTATATIGGNRCRRAPHRRSSRWLNPRRVLIFFATLSSMGTLVLLYFTLSMAKVTGGDANAR</sequence>
<proteinExistence type="predicted"/>
<protein>
    <submittedName>
        <fullName evidence="3">Uncharacterized protein</fullName>
    </submittedName>
</protein>